<proteinExistence type="inferred from homology"/>
<keyword evidence="6 9" id="KW-1133">Transmembrane helix</keyword>
<evidence type="ECO:0000256" key="5">
    <source>
        <dbReference type="ARBA" id="ARBA00022970"/>
    </source>
</evidence>
<name>S8DLF8_FOMSC</name>
<feature type="compositionally biased region" description="Basic and acidic residues" evidence="8">
    <location>
        <begin position="24"/>
        <end position="35"/>
    </location>
</feature>
<keyword evidence="3" id="KW-0813">Transport</keyword>
<dbReference type="InParanoid" id="S8DLF8"/>
<feature type="transmembrane region" description="Helical" evidence="9">
    <location>
        <begin position="505"/>
        <end position="523"/>
    </location>
</feature>
<feature type="domain" description="Amino acid transporter transmembrane" evidence="10">
    <location>
        <begin position="175"/>
        <end position="552"/>
    </location>
</feature>
<evidence type="ECO:0000256" key="4">
    <source>
        <dbReference type="ARBA" id="ARBA00022692"/>
    </source>
</evidence>
<keyword evidence="7 9" id="KW-0472">Membrane</keyword>
<organism evidence="11 12">
    <name type="scientific">Fomitopsis schrenkii</name>
    <name type="common">Brown rot fungus</name>
    <dbReference type="NCBI Taxonomy" id="2126942"/>
    <lineage>
        <taxon>Eukaryota</taxon>
        <taxon>Fungi</taxon>
        <taxon>Dikarya</taxon>
        <taxon>Basidiomycota</taxon>
        <taxon>Agaricomycotina</taxon>
        <taxon>Agaricomycetes</taxon>
        <taxon>Polyporales</taxon>
        <taxon>Fomitopsis</taxon>
    </lineage>
</organism>
<keyword evidence="5" id="KW-0029">Amino-acid transport</keyword>
<feature type="transmembrane region" description="Helical" evidence="9">
    <location>
        <begin position="535"/>
        <end position="556"/>
    </location>
</feature>
<evidence type="ECO:0000313" key="11">
    <source>
        <dbReference type="EMBL" id="EPS94391.1"/>
    </source>
</evidence>
<evidence type="ECO:0000256" key="3">
    <source>
        <dbReference type="ARBA" id="ARBA00022448"/>
    </source>
</evidence>
<feature type="transmembrane region" description="Helical" evidence="9">
    <location>
        <begin position="391"/>
        <end position="414"/>
    </location>
</feature>
<keyword evidence="12" id="KW-1185">Reference proteome</keyword>
<dbReference type="GO" id="GO:0015179">
    <property type="term" value="F:L-amino acid transmembrane transporter activity"/>
    <property type="evidence" value="ECO:0007669"/>
    <property type="project" value="TreeGrafter"/>
</dbReference>
<feature type="region of interest" description="Disordered" evidence="8">
    <location>
        <begin position="1"/>
        <end position="35"/>
    </location>
</feature>
<dbReference type="PANTHER" id="PTHR22950:SF458">
    <property type="entry name" value="SODIUM-COUPLED NEUTRAL AMINO ACID TRANSPORTER 11-RELATED"/>
    <property type="match status" value="1"/>
</dbReference>
<feature type="transmembrane region" description="Helical" evidence="9">
    <location>
        <begin position="202"/>
        <end position="224"/>
    </location>
</feature>
<dbReference type="GO" id="GO:0005783">
    <property type="term" value="C:endoplasmic reticulum"/>
    <property type="evidence" value="ECO:0007669"/>
    <property type="project" value="TreeGrafter"/>
</dbReference>
<feature type="transmembrane region" description="Helical" evidence="9">
    <location>
        <begin position="352"/>
        <end position="370"/>
    </location>
</feature>
<feature type="transmembrane region" description="Helical" evidence="9">
    <location>
        <begin position="312"/>
        <end position="332"/>
    </location>
</feature>
<dbReference type="eggNOG" id="KOG1305">
    <property type="taxonomic scope" value="Eukaryota"/>
</dbReference>
<evidence type="ECO:0000256" key="6">
    <source>
        <dbReference type="ARBA" id="ARBA00022989"/>
    </source>
</evidence>
<dbReference type="Pfam" id="PF01490">
    <property type="entry name" value="Aa_trans"/>
    <property type="match status" value="1"/>
</dbReference>
<comment type="similarity">
    <text evidence="2">Belongs to the amino acid/polyamine transporter 2 family.</text>
</comment>
<feature type="transmembrane region" description="Helical" evidence="9">
    <location>
        <begin position="434"/>
        <end position="454"/>
    </location>
</feature>
<sequence>MLGRKRQDAHDPEGGTATQPLLGHSDEDLPARNNEDIIFSVVDDDDVHESSALSRVDSPVDTPGHVRFREDVQVIGLPLRSTFESREAEYELDADDLDDEAITQLETTRTSRSPRSPGSRSREQSVPLLVGLLDTASARRNSVDGTLRLEQNGVAVEDGPQLDLEALATKRLAGGGMLDSVANMANSILGAGLPYAVRQAGFTVGLILLVVLCGVTDWTIRLIVINAKLSGRNSYIEIMYHCFGPSGRAAVSFFQFAFAFGGDTIPHVIRSVFPTLSTIPVLSLLTKRQFVIALCTVCISYPLSLHRTIDKLARASFLALIGMVIIVISVLVESERVPPELKGDPAQRFTVLGAGVFQAIGVISFAFVCHHNSLLIYGSLRTPTLDRFARVTHISTAMSLVACLTLAISAYVVFTNKTQGNILNNFAGNDTLINVARFCFGLNMFTTLPLELFVCREVIEQFFFPHEPFNMQRHVFFTTALISSSMIIALVTCDLGVMLEITGGASATALAFIFPAACYLRLADLGPKWYSRGRLPALFCVAFGATVLVISLFLALGKVWTPDGAARICV</sequence>
<dbReference type="AlphaFoldDB" id="S8DLF8"/>
<dbReference type="EMBL" id="KE504234">
    <property type="protein sequence ID" value="EPS94391.1"/>
    <property type="molecule type" value="Genomic_DNA"/>
</dbReference>
<evidence type="ECO:0000256" key="9">
    <source>
        <dbReference type="SAM" id="Phobius"/>
    </source>
</evidence>
<evidence type="ECO:0000256" key="2">
    <source>
        <dbReference type="ARBA" id="ARBA00008066"/>
    </source>
</evidence>
<dbReference type="GO" id="GO:0016020">
    <property type="term" value="C:membrane"/>
    <property type="evidence" value="ECO:0007669"/>
    <property type="project" value="UniProtKB-SubCell"/>
</dbReference>
<reference evidence="11 12" key="1">
    <citation type="journal article" date="2012" name="Science">
        <title>The Paleozoic origin of enzymatic lignin decomposition reconstructed from 31 fungal genomes.</title>
        <authorList>
            <person name="Floudas D."/>
            <person name="Binder M."/>
            <person name="Riley R."/>
            <person name="Barry K."/>
            <person name="Blanchette R.A."/>
            <person name="Henrissat B."/>
            <person name="Martinez A.T."/>
            <person name="Otillar R."/>
            <person name="Spatafora J.W."/>
            <person name="Yadav J.S."/>
            <person name="Aerts A."/>
            <person name="Benoit I."/>
            <person name="Boyd A."/>
            <person name="Carlson A."/>
            <person name="Copeland A."/>
            <person name="Coutinho P.M."/>
            <person name="de Vries R.P."/>
            <person name="Ferreira P."/>
            <person name="Findley K."/>
            <person name="Foster B."/>
            <person name="Gaskell J."/>
            <person name="Glotzer D."/>
            <person name="Gorecki P."/>
            <person name="Heitman J."/>
            <person name="Hesse C."/>
            <person name="Hori C."/>
            <person name="Igarashi K."/>
            <person name="Jurgens J.A."/>
            <person name="Kallen N."/>
            <person name="Kersten P."/>
            <person name="Kohler A."/>
            <person name="Kuees U."/>
            <person name="Kumar T.K.A."/>
            <person name="Kuo A."/>
            <person name="LaButti K."/>
            <person name="Larrondo L.F."/>
            <person name="Lindquist E."/>
            <person name="Ling A."/>
            <person name="Lombard V."/>
            <person name="Lucas S."/>
            <person name="Lundell T."/>
            <person name="Martin R."/>
            <person name="McLaughlin D.J."/>
            <person name="Morgenstern I."/>
            <person name="Morin E."/>
            <person name="Murat C."/>
            <person name="Nagy L.G."/>
            <person name="Nolan M."/>
            <person name="Ohm R.A."/>
            <person name="Patyshakuliyeva A."/>
            <person name="Rokas A."/>
            <person name="Ruiz-Duenas F.J."/>
            <person name="Sabat G."/>
            <person name="Salamov A."/>
            <person name="Samejima M."/>
            <person name="Schmutz J."/>
            <person name="Slot J.C."/>
            <person name="St John F."/>
            <person name="Stenlid J."/>
            <person name="Sun H."/>
            <person name="Sun S."/>
            <person name="Syed K."/>
            <person name="Tsang A."/>
            <person name="Wiebenga A."/>
            <person name="Young D."/>
            <person name="Pisabarro A."/>
            <person name="Eastwood D.C."/>
            <person name="Martin F."/>
            <person name="Cullen D."/>
            <person name="Grigoriev I.V."/>
            <person name="Hibbett D.S."/>
        </authorList>
    </citation>
    <scope>NUCLEOTIDE SEQUENCE</scope>
    <source>
        <strain evidence="12">FP-58527</strain>
    </source>
</reference>
<dbReference type="PANTHER" id="PTHR22950">
    <property type="entry name" value="AMINO ACID TRANSPORTER"/>
    <property type="match status" value="1"/>
</dbReference>
<dbReference type="HOGENOM" id="CLU_009020_4_1_1"/>
<dbReference type="InterPro" id="IPR013057">
    <property type="entry name" value="AA_transpt_TM"/>
</dbReference>
<accession>S8DLF8</accession>
<dbReference type="STRING" id="743788.S8DLF8"/>
<evidence type="ECO:0000256" key="1">
    <source>
        <dbReference type="ARBA" id="ARBA00004141"/>
    </source>
</evidence>
<evidence type="ECO:0000313" key="12">
    <source>
        <dbReference type="Proteomes" id="UP000015241"/>
    </source>
</evidence>
<evidence type="ECO:0000259" key="10">
    <source>
        <dbReference type="Pfam" id="PF01490"/>
    </source>
</evidence>
<feature type="compositionally biased region" description="Basic and acidic residues" evidence="8">
    <location>
        <begin position="1"/>
        <end position="13"/>
    </location>
</feature>
<keyword evidence="4 9" id="KW-0812">Transmembrane</keyword>
<feature type="transmembrane region" description="Helical" evidence="9">
    <location>
        <begin position="475"/>
        <end position="499"/>
    </location>
</feature>
<comment type="subcellular location">
    <subcellularLocation>
        <location evidence="1">Membrane</location>
        <topology evidence="1">Multi-pass membrane protein</topology>
    </subcellularLocation>
</comment>
<protein>
    <recommendedName>
        <fullName evidence="10">Amino acid transporter transmembrane domain-containing protein</fullName>
    </recommendedName>
</protein>
<gene>
    <name evidence="11" type="ORF">FOMPIDRAFT_152718</name>
</gene>
<evidence type="ECO:0000256" key="7">
    <source>
        <dbReference type="ARBA" id="ARBA00023136"/>
    </source>
</evidence>
<dbReference type="OrthoDB" id="28208at2759"/>
<dbReference type="Proteomes" id="UP000015241">
    <property type="component" value="Unassembled WGS sequence"/>
</dbReference>
<evidence type="ECO:0000256" key="8">
    <source>
        <dbReference type="SAM" id="MobiDB-lite"/>
    </source>
</evidence>